<organism evidence="6 7">
    <name type="scientific">Aliidongia dinghuensis</name>
    <dbReference type="NCBI Taxonomy" id="1867774"/>
    <lineage>
        <taxon>Bacteria</taxon>
        <taxon>Pseudomonadati</taxon>
        <taxon>Pseudomonadota</taxon>
        <taxon>Alphaproteobacteria</taxon>
        <taxon>Rhodospirillales</taxon>
        <taxon>Dongiaceae</taxon>
        <taxon>Aliidongia</taxon>
    </lineage>
</organism>
<evidence type="ECO:0000256" key="1">
    <source>
        <dbReference type="ARBA" id="ARBA00023002"/>
    </source>
</evidence>
<evidence type="ECO:0000313" key="6">
    <source>
        <dbReference type="EMBL" id="GGF45714.1"/>
    </source>
</evidence>
<dbReference type="EMBL" id="BMJQ01000023">
    <property type="protein sequence ID" value="GGF45714.1"/>
    <property type="molecule type" value="Genomic_DNA"/>
</dbReference>
<keyword evidence="1" id="KW-0560">Oxidoreductase</keyword>
<feature type="domain" description="6-phosphogluconate dehydrogenase NADP-binding" evidence="4">
    <location>
        <begin position="3"/>
        <end position="156"/>
    </location>
</feature>
<evidence type="ECO:0000313" key="7">
    <source>
        <dbReference type="Proteomes" id="UP000646365"/>
    </source>
</evidence>
<feature type="active site" evidence="3">
    <location>
        <position position="165"/>
    </location>
</feature>
<dbReference type="InterPro" id="IPR029154">
    <property type="entry name" value="HIBADH-like_NADP-bd"/>
</dbReference>
<proteinExistence type="predicted"/>
<reference evidence="6" key="2">
    <citation type="submission" date="2020-09" db="EMBL/GenBank/DDBJ databases">
        <authorList>
            <person name="Sun Q."/>
            <person name="Zhou Y."/>
        </authorList>
    </citation>
    <scope>NUCLEOTIDE SEQUENCE</scope>
    <source>
        <strain evidence="6">CGMCC 1.15725</strain>
    </source>
</reference>
<dbReference type="Pfam" id="PF14833">
    <property type="entry name" value="NAD_binding_11"/>
    <property type="match status" value="1"/>
</dbReference>
<accession>A0A8J2Z0W4</accession>
<dbReference type="InterPro" id="IPR036291">
    <property type="entry name" value="NAD(P)-bd_dom_sf"/>
</dbReference>
<dbReference type="InterPro" id="IPR013328">
    <property type="entry name" value="6PGD_dom2"/>
</dbReference>
<dbReference type="PIRSF" id="PIRSF000103">
    <property type="entry name" value="HIBADH"/>
    <property type="match status" value="1"/>
</dbReference>
<evidence type="ECO:0000256" key="3">
    <source>
        <dbReference type="PIRSR" id="PIRSR000103-1"/>
    </source>
</evidence>
<dbReference type="Gene3D" id="3.40.50.720">
    <property type="entry name" value="NAD(P)-binding Rossmann-like Domain"/>
    <property type="match status" value="1"/>
</dbReference>
<evidence type="ECO:0000259" key="5">
    <source>
        <dbReference type="Pfam" id="PF14833"/>
    </source>
</evidence>
<dbReference type="InterPro" id="IPR008927">
    <property type="entry name" value="6-PGluconate_DH-like_C_sf"/>
</dbReference>
<dbReference type="Pfam" id="PF03446">
    <property type="entry name" value="NAD_binding_2"/>
    <property type="match status" value="1"/>
</dbReference>
<dbReference type="InterPro" id="IPR015815">
    <property type="entry name" value="HIBADH-related"/>
</dbReference>
<name>A0A8J2Z0W4_9PROT</name>
<dbReference type="GO" id="GO:0016491">
    <property type="term" value="F:oxidoreductase activity"/>
    <property type="evidence" value="ECO:0007669"/>
    <property type="project" value="UniProtKB-KW"/>
</dbReference>
<gene>
    <name evidence="6" type="ORF">GCM10011611_60200</name>
</gene>
<dbReference type="PANTHER" id="PTHR43580">
    <property type="entry name" value="OXIDOREDUCTASE GLYR1-RELATED"/>
    <property type="match status" value="1"/>
</dbReference>
<dbReference type="AlphaFoldDB" id="A0A8J2Z0W4"/>
<dbReference type="Proteomes" id="UP000646365">
    <property type="component" value="Unassembled WGS sequence"/>
</dbReference>
<dbReference type="GO" id="GO:0050661">
    <property type="term" value="F:NADP binding"/>
    <property type="evidence" value="ECO:0007669"/>
    <property type="project" value="InterPro"/>
</dbReference>
<comment type="caution">
    <text evidence="6">The sequence shown here is derived from an EMBL/GenBank/DDBJ whole genome shotgun (WGS) entry which is preliminary data.</text>
</comment>
<dbReference type="InterPro" id="IPR051265">
    <property type="entry name" value="HIBADH-related_NP60_sf"/>
</dbReference>
<protein>
    <submittedName>
        <fullName evidence="6">3-hydroxyisobutyrate dehydrogenase</fullName>
    </submittedName>
</protein>
<sequence length="294" mass="30085">MRVAIAGLGRMGRAFAAKIGADGAPVRVWNRTRGRADGLVHAVEVATAVALVEEADVILTSLTDDTAVEAIYDELLAGPVAGRLFVEMSTIRPETVRGIAARSEALGARLIDAPVAGGPAVVAASQSLAFVGGEAQDVERARPVLGHFCRKVAHMGPVGSGTVMKLVANLPIGVYFQALAEGLALGQRHGLDLEAMLAVMIDSPGALAALPRKLPAILGEVGDIPFDIAGVRKDLLAMTAACHQAGVPTPAATGALAAYASATAAGWGAKDFSTIIRFWAEAVAGVKKEGITKA</sequence>
<dbReference type="Gene3D" id="1.10.1040.10">
    <property type="entry name" value="N-(1-d-carboxylethyl)-l-norvaline Dehydrogenase, domain 2"/>
    <property type="match status" value="1"/>
</dbReference>
<dbReference type="PANTHER" id="PTHR43580:SF2">
    <property type="entry name" value="CYTOKINE-LIKE NUCLEAR FACTOR N-PAC"/>
    <property type="match status" value="1"/>
</dbReference>
<dbReference type="RefSeq" id="WP_189051902.1">
    <property type="nucleotide sequence ID" value="NZ_BMJQ01000023.1"/>
</dbReference>
<dbReference type="GO" id="GO:0051287">
    <property type="term" value="F:NAD binding"/>
    <property type="evidence" value="ECO:0007669"/>
    <property type="project" value="InterPro"/>
</dbReference>
<dbReference type="SUPFAM" id="SSF51735">
    <property type="entry name" value="NAD(P)-binding Rossmann-fold domains"/>
    <property type="match status" value="1"/>
</dbReference>
<feature type="domain" description="3-hydroxyisobutyrate dehydrogenase-like NAD-binding" evidence="5">
    <location>
        <begin position="159"/>
        <end position="278"/>
    </location>
</feature>
<evidence type="ECO:0000256" key="2">
    <source>
        <dbReference type="ARBA" id="ARBA00023027"/>
    </source>
</evidence>
<evidence type="ECO:0000259" key="4">
    <source>
        <dbReference type="Pfam" id="PF03446"/>
    </source>
</evidence>
<keyword evidence="7" id="KW-1185">Reference proteome</keyword>
<reference evidence="6" key="1">
    <citation type="journal article" date="2014" name="Int. J. Syst. Evol. Microbiol.">
        <title>Complete genome sequence of Corynebacterium casei LMG S-19264T (=DSM 44701T), isolated from a smear-ripened cheese.</title>
        <authorList>
            <consortium name="US DOE Joint Genome Institute (JGI-PGF)"/>
            <person name="Walter F."/>
            <person name="Albersmeier A."/>
            <person name="Kalinowski J."/>
            <person name="Ruckert C."/>
        </authorList>
    </citation>
    <scope>NUCLEOTIDE SEQUENCE</scope>
    <source>
        <strain evidence="6">CGMCC 1.15725</strain>
    </source>
</reference>
<dbReference type="SUPFAM" id="SSF48179">
    <property type="entry name" value="6-phosphogluconate dehydrogenase C-terminal domain-like"/>
    <property type="match status" value="1"/>
</dbReference>
<keyword evidence="2" id="KW-0520">NAD</keyword>
<dbReference type="InterPro" id="IPR006115">
    <property type="entry name" value="6PGDH_NADP-bd"/>
</dbReference>